<evidence type="ECO:0000256" key="1">
    <source>
        <dbReference type="SAM" id="Coils"/>
    </source>
</evidence>
<evidence type="ECO:0000313" key="2">
    <source>
        <dbReference type="EMBL" id="MDO7873778.1"/>
    </source>
</evidence>
<sequence length="180" mass="19153">MESTSALLPRLRAFFGLSQTALGRALRLGRVMVSQVERGLRSLPLAAGLPQAALTLAYQRTPPEPPAEAPDARALLRRARADEHRAGQLEFELSRLPERAVWARRRLAALPTLTAALAPAGGPAPSWLSGFATEARAELLRSGSTAQARLRARIAGLRAEAAALTQEAAEHQAAADDARA</sequence>
<reference evidence="2" key="1">
    <citation type="submission" date="2023-07" db="EMBL/GenBank/DDBJ databases">
        <authorList>
            <person name="Kim M.K."/>
        </authorList>
    </citation>
    <scope>NUCLEOTIDE SEQUENCE</scope>
    <source>
        <strain evidence="2">ASUV-10-1</strain>
    </source>
</reference>
<dbReference type="Proteomes" id="UP001176429">
    <property type="component" value="Unassembled WGS sequence"/>
</dbReference>
<keyword evidence="3" id="KW-1185">Reference proteome</keyword>
<feature type="coiled-coil region" evidence="1">
    <location>
        <begin position="147"/>
        <end position="174"/>
    </location>
</feature>
<evidence type="ECO:0008006" key="4">
    <source>
        <dbReference type="Google" id="ProtNLM"/>
    </source>
</evidence>
<comment type="caution">
    <text evidence="2">The sequence shown here is derived from an EMBL/GenBank/DDBJ whole genome shotgun (WGS) entry which is preliminary data.</text>
</comment>
<organism evidence="2 3">
    <name type="scientific">Hymenobacter aranciens</name>
    <dbReference type="NCBI Taxonomy" id="3063996"/>
    <lineage>
        <taxon>Bacteria</taxon>
        <taxon>Pseudomonadati</taxon>
        <taxon>Bacteroidota</taxon>
        <taxon>Cytophagia</taxon>
        <taxon>Cytophagales</taxon>
        <taxon>Hymenobacteraceae</taxon>
        <taxon>Hymenobacter</taxon>
    </lineage>
</organism>
<name>A0ABT9BB57_9BACT</name>
<protein>
    <recommendedName>
        <fullName evidence="4">XRE family transcriptional regulator</fullName>
    </recommendedName>
</protein>
<dbReference type="SUPFAM" id="SSF47413">
    <property type="entry name" value="lambda repressor-like DNA-binding domains"/>
    <property type="match status" value="1"/>
</dbReference>
<gene>
    <name evidence="2" type="ORF">Q5H93_03470</name>
</gene>
<evidence type="ECO:0000313" key="3">
    <source>
        <dbReference type="Proteomes" id="UP001176429"/>
    </source>
</evidence>
<proteinExistence type="predicted"/>
<keyword evidence="1" id="KW-0175">Coiled coil</keyword>
<dbReference type="InterPro" id="IPR010982">
    <property type="entry name" value="Lambda_DNA-bd_dom_sf"/>
</dbReference>
<dbReference type="EMBL" id="JAUQSY010000002">
    <property type="protein sequence ID" value="MDO7873778.1"/>
    <property type="molecule type" value="Genomic_DNA"/>
</dbReference>
<dbReference type="RefSeq" id="WP_305005094.1">
    <property type="nucleotide sequence ID" value="NZ_JAUQSY010000002.1"/>
</dbReference>
<accession>A0ABT9BB57</accession>